<evidence type="ECO:0000256" key="4">
    <source>
        <dbReference type="ARBA" id="ARBA00022692"/>
    </source>
</evidence>
<organism evidence="9 10">
    <name type="scientific">Anaeromyxobacter paludicola</name>
    <dbReference type="NCBI Taxonomy" id="2918171"/>
    <lineage>
        <taxon>Bacteria</taxon>
        <taxon>Pseudomonadati</taxon>
        <taxon>Myxococcota</taxon>
        <taxon>Myxococcia</taxon>
        <taxon>Myxococcales</taxon>
        <taxon>Cystobacterineae</taxon>
        <taxon>Anaeromyxobacteraceae</taxon>
        <taxon>Anaeromyxobacter</taxon>
    </lineage>
</organism>
<evidence type="ECO:0000256" key="5">
    <source>
        <dbReference type="ARBA" id="ARBA00022989"/>
    </source>
</evidence>
<feature type="transmembrane region" description="Helical" evidence="7">
    <location>
        <begin position="6"/>
        <end position="28"/>
    </location>
</feature>
<feature type="transmembrane region" description="Helical" evidence="7">
    <location>
        <begin position="127"/>
        <end position="147"/>
    </location>
</feature>
<keyword evidence="10" id="KW-1185">Reference proteome</keyword>
<dbReference type="PANTHER" id="PTHR30506:SF3">
    <property type="entry name" value="UPF0126 INNER MEMBRANE PROTEIN YADS-RELATED"/>
    <property type="match status" value="1"/>
</dbReference>
<evidence type="ECO:0000313" key="9">
    <source>
        <dbReference type="EMBL" id="BDG07284.1"/>
    </source>
</evidence>
<feature type="transmembrane region" description="Helical" evidence="7">
    <location>
        <begin position="159"/>
        <end position="177"/>
    </location>
</feature>
<comment type="subcellular location">
    <subcellularLocation>
        <location evidence="1">Cell membrane</location>
        <topology evidence="1">Multi-pass membrane protein</topology>
    </subcellularLocation>
</comment>
<dbReference type="RefSeq" id="WP_248343883.1">
    <property type="nucleotide sequence ID" value="NZ_AP025592.1"/>
</dbReference>
<proteinExistence type="inferred from homology"/>
<feature type="domain" description="Glycine transporter" evidence="8">
    <location>
        <begin position="16"/>
        <end position="90"/>
    </location>
</feature>
<sequence length="221" mass="22611">MTVTRFAVDLGTLPVALDLGGTFVFALSGATAGVKHRLDLFGVLVLSLVAASSGGVIRDLLIGAVPPAALADWRYIAVSLFAGVFTVYGHSLVDRLHHPVQLFDAAGLALFAVSGAHKALVFHLGPIQAALLGMLTGIGGGMVRDLLVAEVPAVLHAEVYAVAALIGAGVVVIGSWLGVPSAVATGVGALLCFGLRLVAMRRGWRLPVAGEPDASSGLHRR</sequence>
<reference evidence="10" key="1">
    <citation type="journal article" date="2022" name="Int. J. Syst. Evol. Microbiol.">
        <title>Anaeromyxobacter oryzae sp. nov., Anaeromyxobacter diazotrophicus sp. nov. and Anaeromyxobacter paludicola sp. nov., isolated from paddy soils.</title>
        <authorList>
            <person name="Itoh H."/>
            <person name="Xu Z."/>
            <person name="Mise K."/>
            <person name="Masuda Y."/>
            <person name="Ushijima N."/>
            <person name="Hayakawa C."/>
            <person name="Shiratori Y."/>
            <person name="Senoo K."/>
        </authorList>
    </citation>
    <scope>NUCLEOTIDE SEQUENCE [LARGE SCALE GENOMIC DNA]</scope>
    <source>
        <strain evidence="10">Red630</strain>
    </source>
</reference>
<keyword evidence="3" id="KW-1003">Cell membrane</keyword>
<feature type="transmembrane region" description="Helical" evidence="7">
    <location>
        <begin position="73"/>
        <end position="90"/>
    </location>
</feature>
<evidence type="ECO:0000256" key="3">
    <source>
        <dbReference type="ARBA" id="ARBA00022475"/>
    </source>
</evidence>
<dbReference type="Pfam" id="PF03458">
    <property type="entry name" value="Gly_transporter"/>
    <property type="match status" value="2"/>
</dbReference>
<keyword evidence="4 7" id="KW-0812">Transmembrane</keyword>
<name>A0ABN6N244_9BACT</name>
<evidence type="ECO:0000256" key="2">
    <source>
        <dbReference type="ARBA" id="ARBA00008193"/>
    </source>
</evidence>
<feature type="transmembrane region" description="Helical" evidence="7">
    <location>
        <begin position="183"/>
        <end position="199"/>
    </location>
</feature>
<accession>A0ABN6N244</accession>
<feature type="transmembrane region" description="Helical" evidence="7">
    <location>
        <begin position="40"/>
        <end position="61"/>
    </location>
</feature>
<protein>
    <submittedName>
        <fullName evidence="9">Membrane protein</fullName>
    </submittedName>
</protein>
<dbReference type="PANTHER" id="PTHR30506">
    <property type="entry name" value="INNER MEMBRANE PROTEIN"/>
    <property type="match status" value="1"/>
</dbReference>
<feature type="domain" description="Glycine transporter" evidence="8">
    <location>
        <begin position="102"/>
        <end position="173"/>
    </location>
</feature>
<evidence type="ECO:0000313" key="10">
    <source>
        <dbReference type="Proteomes" id="UP001162734"/>
    </source>
</evidence>
<dbReference type="Proteomes" id="UP001162734">
    <property type="component" value="Chromosome"/>
</dbReference>
<evidence type="ECO:0000256" key="6">
    <source>
        <dbReference type="ARBA" id="ARBA00023136"/>
    </source>
</evidence>
<dbReference type="EMBL" id="AP025592">
    <property type="protein sequence ID" value="BDG07284.1"/>
    <property type="molecule type" value="Genomic_DNA"/>
</dbReference>
<comment type="similarity">
    <text evidence="2">Belongs to the UPF0126 family.</text>
</comment>
<evidence type="ECO:0000256" key="7">
    <source>
        <dbReference type="SAM" id="Phobius"/>
    </source>
</evidence>
<keyword evidence="5 7" id="KW-1133">Transmembrane helix</keyword>
<evidence type="ECO:0000259" key="8">
    <source>
        <dbReference type="Pfam" id="PF03458"/>
    </source>
</evidence>
<dbReference type="InterPro" id="IPR005115">
    <property type="entry name" value="Gly_transporter"/>
</dbReference>
<evidence type="ECO:0000256" key="1">
    <source>
        <dbReference type="ARBA" id="ARBA00004651"/>
    </source>
</evidence>
<gene>
    <name evidence="9" type="ORF">AMPC_03970</name>
</gene>
<keyword evidence="6 7" id="KW-0472">Membrane</keyword>